<dbReference type="KEGG" id="pmet:G4Y79_09065"/>
<proteinExistence type="predicted"/>
<name>A0A7S8IGB7_9CHLR</name>
<sequence>MIRRFSNRLFGGVCSGLAAMTPFSPAVWRWLFVILTLLTSGAAAVAYLLLWWLLPLENPLHPERRNSAGIIAVLLAIAVIAGWFARSLLAEAFGIDIYWYLAFILLALAFLYKQFTASDMRRSIILGLVALAVPVIALLTQLDTLPIGLTDLILRAWPVVLVIVGLLLLLRPRVPQGGIIALAVSGVLVAGIAAFAFSSRVDEQRTENTVTLAEDVSEGISTIQVDITTLDTDVQVVGRTDNEPTVEAAFVGTTASTVTVSYLEENNIGTFTINETQANAFPQLNEVGRSELQIMLPADVAIAVTLIGEDGTVNFDAATLNLERLKMTLQQGDAIVTLPEYQPRSPSVVEDPGELRVNNGELRVRVPAAVGGRFVLNQASNRQPSLGQDYDDLIYALELRVNEWVLIARNYDDSAIQVTYNIFVPNGRMRLDVVDDPTQPSTE</sequence>
<gene>
    <name evidence="3" type="ORF">G4Y79_09065</name>
</gene>
<dbReference type="Pfam" id="PF04024">
    <property type="entry name" value="PspC"/>
    <property type="match status" value="1"/>
</dbReference>
<organism evidence="3 4">
    <name type="scientific">Phototrophicus methaneseepsis</name>
    <dbReference type="NCBI Taxonomy" id="2710758"/>
    <lineage>
        <taxon>Bacteria</taxon>
        <taxon>Bacillati</taxon>
        <taxon>Chloroflexota</taxon>
        <taxon>Candidatus Thermofontia</taxon>
        <taxon>Phototrophicales</taxon>
        <taxon>Phototrophicaceae</taxon>
        <taxon>Phototrophicus</taxon>
    </lineage>
</organism>
<reference evidence="3 4" key="1">
    <citation type="submission" date="2020-02" db="EMBL/GenBank/DDBJ databases">
        <authorList>
            <person name="Zheng R.K."/>
            <person name="Sun C.M."/>
        </authorList>
    </citation>
    <scope>NUCLEOTIDE SEQUENCE [LARGE SCALE GENOMIC DNA]</scope>
    <source>
        <strain evidence="4">rifampicinis</strain>
    </source>
</reference>
<dbReference type="AlphaFoldDB" id="A0A7S8IGB7"/>
<feature type="transmembrane region" description="Helical" evidence="1">
    <location>
        <begin position="97"/>
        <end position="112"/>
    </location>
</feature>
<feature type="transmembrane region" description="Helical" evidence="1">
    <location>
        <begin position="124"/>
        <end position="140"/>
    </location>
</feature>
<feature type="transmembrane region" description="Helical" evidence="1">
    <location>
        <begin position="177"/>
        <end position="197"/>
    </location>
</feature>
<accession>A0A7S8IGB7</accession>
<keyword evidence="1" id="KW-0812">Transmembrane</keyword>
<keyword evidence="1" id="KW-1133">Transmembrane helix</keyword>
<feature type="transmembrane region" description="Helical" evidence="1">
    <location>
        <begin position="28"/>
        <end position="54"/>
    </location>
</feature>
<feature type="transmembrane region" description="Helical" evidence="1">
    <location>
        <begin position="152"/>
        <end position="170"/>
    </location>
</feature>
<dbReference type="InterPro" id="IPR007168">
    <property type="entry name" value="Phageshock_PspC_N"/>
</dbReference>
<evidence type="ECO:0000313" key="3">
    <source>
        <dbReference type="EMBL" id="QPC84507.1"/>
    </source>
</evidence>
<feature type="transmembrane region" description="Helical" evidence="1">
    <location>
        <begin position="66"/>
        <end position="85"/>
    </location>
</feature>
<keyword evidence="4" id="KW-1185">Reference proteome</keyword>
<evidence type="ECO:0000259" key="2">
    <source>
        <dbReference type="Pfam" id="PF04024"/>
    </source>
</evidence>
<keyword evidence="1" id="KW-0472">Membrane</keyword>
<evidence type="ECO:0000313" key="4">
    <source>
        <dbReference type="Proteomes" id="UP000594468"/>
    </source>
</evidence>
<dbReference type="Proteomes" id="UP000594468">
    <property type="component" value="Chromosome"/>
</dbReference>
<dbReference type="EMBL" id="CP062983">
    <property type="protein sequence ID" value="QPC84507.1"/>
    <property type="molecule type" value="Genomic_DNA"/>
</dbReference>
<dbReference type="RefSeq" id="WP_195172570.1">
    <property type="nucleotide sequence ID" value="NZ_CP062983.1"/>
</dbReference>
<feature type="domain" description="Phage shock protein PspC N-terminal" evidence="2">
    <location>
        <begin position="3"/>
        <end position="56"/>
    </location>
</feature>
<evidence type="ECO:0000256" key="1">
    <source>
        <dbReference type="SAM" id="Phobius"/>
    </source>
</evidence>
<protein>
    <submittedName>
        <fullName evidence="3">PspC domain-containing protein</fullName>
    </submittedName>
</protein>